<organism evidence="3 4">
    <name type="scientific">Gilvimarinus japonicus</name>
    <dbReference type="NCBI Taxonomy" id="1796469"/>
    <lineage>
        <taxon>Bacteria</taxon>
        <taxon>Pseudomonadati</taxon>
        <taxon>Pseudomonadota</taxon>
        <taxon>Gammaproteobacteria</taxon>
        <taxon>Cellvibrionales</taxon>
        <taxon>Cellvibrionaceae</taxon>
        <taxon>Gilvimarinus</taxon>
    </lineage>
</organism>
<evidence type="ECO:0000256" key="2">
    <source>
        <dbReference type="SAM" id="Phobius"/>
    </source>
</evidence>
<dbReference type="PANTHER" id="PTHR40115:SF1">
    <property type="entry name" value="INNER MEMBRANE PROTEIN WITH PEPSY TM HELIX"/>
    <property type="match status" value="1"/>
</dbReference>
<accession>A0ABV7HQZ9</accession>
<keyword evidence="2" id="KW-1133">Transmembrane helix</keyword>
<sequence>MSVASVPEHKRAHNPKRSASKKAAEKKSNKKSQWARWSRTLHWTSSAIGLVALLFFSITGVTLNHPDWFKADRKTVSRVVTLPESSHADWLSTTETEQLQLLLGVIDKEFGLGVPRQIDRDEVEWFFDYPRPGGVASVVYDVELGELMFESTSDGSVSLINDLHKGRHSGAAWSLFIDVSAILGVFMSITGLLLLVLYAPKRNSTWPLVGLGLLVPMVIYVVFVP</sequence>
<evidence type="ECO:0000313" key="3">
    <source>
        <dbReference type="EMBL" id="MFC3155236.1"/>
    </source>
</evidence>
<dbReference type="RefSeq" id="WP_382415829.1">
    <property type="nucleotide sequence ID" value="NZ_AP031500.1"/>
</dbReference>
<keyword evidence="2" id="KW-0472">Membrane</keyword>
<keyword evidence="4" id="KW-1185">Reference proteome</keyword>
<feature type="transmembrane region" description="Helical" evidence="2">
    <location>
        <begin position="205"/>
        <end position="224"/>
    </location>
</feature>
<keyword evidence="2" id="KW-0812">Transmembrane</keyword>
<comment type="caution">
    <text evidence="3">The sequence shown here is derived from an EMBL/GenBank/DDBJ whole genome shotgun (WGS) entry which is preliminary data.</text>
</comment>
<gene>
    <name evidence="3" type="ORF">ACFOEB_08490</name>
</gene>
<evidence type="ECO:0000313" key="4">
    <source>
        <dbReference type="Proteomes" id="UP001595548"/>
    </source>
</evidence>
<feature type="transmembrane region" description="Helical" evidence="2">
    <location>
        <begin position="175"/>
        <end position="199"/>
    </location>
</feature>
<dbReference type="Pfam" id="PF16357">
    <property type="entry name" value="PepSY_TM_like_2"/>
    <property type="match status" value="1"/>
</dbReference>
<proteinExistence type="predicted"/>
<name>A0ABV7HQZ9_9GAMM</name>
<dbReference type="InterPro" id="IPR032307">
    <property type="entry name" value="PepSY_TM-like_2"/>
</dbReference>
<dbReference type="PANTHER" id="PTHR40115">
    <property type="entry name" value="INNER MEMBRANE PROTEIN WITH PEPSY TM HELIX"/>
    <property type="match status" value="1"/>
</dbReference>
<feature type="transmembrane region" description="Helical" evidence="2">
    <location>
        <begin position="41"/>
        <end position="63"/>
    </location>
</feature>
<feature type="region of interest" description="Disordered" evidence="1">
    <location>
        <begin position="1"/>
        <end position="31"/>
    </location>
</feature>
<dbReference type="Proteomes" id="UP001595548">
    <property type="component" value="Unassembled WGS sequence"/>
</dbReference>
<evidence type="ECO:0000256" key="1">
    <source>
        <dbReference type="SAM" id="MobiDB-lite"/>
    </source>
</evidence>
<dbReference type="EMBL" id="JBHRTL010000006">
    <property type="protein sequence ID" value="MFC3155236.1"/>
    <property type="molecule type" value="Genomic_DNA"/>
</dbReference>
<reference evidence="4" key="1">
    <citation type="journal article" date="2019" name="Int. J. Syst. Evol. Microbiol.">
        <title>The Global Catalogue of Microorganisms (GCM) 10K type strain sequencing project: providing services to taxonomists for standard genome sequencing and annotation.</title>
        <authorList>
            <consortium name="The Broad Institute Genomics Platform"/>
            <consortium name="The Broad Institute Genome Sequencing Center for Infectious Disease"/>
            <person name="Wu L."/>
            <person name="Ma J."/>
        </authorList>
    </citation>
    <scope>NUCLEOTIDE SEQUENCE [LARGE SCALE GENOMIC DNA]</scope>
    <source>
        <strain evidence="4">KCTC 52141</strain>
    </source>
</reference>
<protein>
    <submittedName>
        <fullName evidence="3">PepSY-associated TM helix domain-containing protein</fullName>
    </submittedName>
</protein>
<feature type="compositionally biased region" description="Basic residues" evidence="1">
    <location>
        <begin position="10"/>
        <end position="20"/>
    </location>
</feature>